<comment type="caution">
    <text evidence="2">The sequence shown here is derived from an EMBL/GenBank/DDBJ whole genome shotgun (WGS) entry which is preliminary data.</text>
</comment>
<protein>
    <recommendedName>
        <fullName evidence="4">BTB domain-containing protein</fullName>
    </recommendedName>
</protein>
<feature type="compositionally biased region" description="Basic and acidic residues" evidence="1">
    <location>
        <begin position="147"/>
        <end position="165"/>
    </location>
</feature>
<name>A0A8H7HWS0_9AGAM</name>
<evidence type="ECO:0008006" key="4">
    <source>
        <dbReference type="Google" id="ProtNLM"/>
    </source>
</evidence>
<sequence>MAATLSRQTSASDLNSQYRGAASEAIPPSPKSPTFPKGHSLKGSLQIAAAAWLGRGTSQTSQSSGIKNMQISDPRPTNPYDAAARAPSALGNGPAVVRTPQHVHTNSLPRTGTPNEKDEPVNEYPVIDIRAPVPVSPSNATPPLVISRRESPPRRESPVPRRDSPIMRQESSVPGRASPAPSGLRSLHTSKSHSHLQSPPRVVPLPLNLASSRQPLLRAALRPPSPTKSTSSNGQYLPLLPPPRQASVPPKDTPPTSPLPPFHPVLLSTVPTRPVVPSQVIVQLETSTLAQRTTVATLTARPSRLATYLQALVPTAGSKEASLDSTFSSLFAAHLAQAGIVPQLQSSQNGPIHIFLDRPSAPYAHILTYLRSSGSAPGILPRAASLALSTEPARVEALCELRDEAKYLELTELAELCDKELIARAPRLRNTVSSSSLREFKFGSGSDGNTPRTSGLEALESKLKDYKFGTPGVDSLREEEGEGQQAVEVPPIVYEKRGSHSGMVTTVPPRNVQTINAKVGPRILRSPPSHTRMRTISEVQYVASEDGRLWV</sequence>
<dbReference type="Gene3D" id="3.30.710.10">
    <property type="entry name" value="Potassium Channel Kv1.1, Chain A"/>
    <property type="match status" value="1"/>
</dbReference>
<dbReference type="Proteomes" id="UP000602905">
    <property type="component" value="Unassembled WGS sequence"/>
</dbReference>
<evidence type="ECO:0000313" key="3">
    <source>
        <dbReference type="Proteomes" id="UP000602905"/>
    </source>
</evidence>
<evidence type="ECO:0000256" key="1">
    <source>
        <dbReference type="SAM" id="MobiDB-lite"/>
    </source>
</evidence>
<organism evidence="2 3">
    <name type="scientific">Rhizoctonia solani</name>
    <dbReference type="NCBI Taxonomy" id="456999"/>
    <lineage>
        <taxon>Eukaryota</taxon>
        <taxon>Fungi</taxon>
        <taxon>Dikarya</taxon>
        <taxon>Basidiomycota</taxon>
        <taxon>Agaricomycotina</taxon>
        <taxon>Agaricomycetes</taxon>
        <taxon>Cantharellales</taxon>
        <taxon>Ceratobasidiaceae</taxon>
        <taxon>Rhizoctonia</taxon>
    </lineage>
</organism>
<reference evidence="2" key="1">
    <citation type="submission" date="2020-09" db="EMBL/GenBank/DDBJ databases">
        <title>Comparative genome analyses of four rice-infecting Rhizoctonia solani isolates reveal extensive enrichment of homogalacturonan modification genes.</title>
        <authorList>
            <person name="Lee D.-Y."/>
            <person name="Jeon J."/>
            <person name="Kim K.-T."/>
            <person name="Cheong K."/>
            <person name="Song H."/>
            <person name="Choi G."/>
            <person name="Ko J."/>
            <person name="Opiyo S.O."/>
            <person name="Zuo S."/>
            <person name="Madhav S."/>
            <person name="Lee Y.-H."/>
            <person name="Wang G.-L."/>
        </authorList>
    </citation>
    <scope>NUCLEOTIDE SEQUENCE</scope>
    <source>
        <strain evidence="2">AG1-IA WGL</strain>
    </source>
</reference>
<evidence type="ECO:0000313" key="2">
    <source>
        <dbReference type="EMBL" id="KAF8709730.1"/>
    </source>
</evidence>
<feature type="non-terminal residue" evidence="2">
    <location>
        <position position="1"/>
    </location>
</feature>
<dbReference type="InterPro" id="IPR011333">
    <property type="entry name" value="SKP1/BTB/POZ_sf"/>
</dbReference>
<dbReference type="AlphaFoldDB" id="A0A8H7HWS0"/>
<accession>A0A8H7HWS0</accession>
<proteinExistence type="predicted"/>
<dbReference type="OrthoDB" id="3363734at2759"/>
<gene>
    <name evidence="2" type="ORF">RHS03_02648</name>
</gene>
<feature type="region of interest" description="Disordered" evidence="1">
    <location>
        <begin position="220"/>
        <end position="258"/>
    </location>
</feature>
<feature type="compositionally biased region" description="Low complexity" evidence="1">
    <location>
        <begin position="56"/>
        <end position="65"/>
    </location>
</feature>
<dbReference type="EMBL" id="JACYCD010000048">
    <property type="protein sequence ID" value="KAF8709730.1"/>
    <property type="molecule type" value="Genomic_DNA"/>
</dbReference>
<feature type="compositionally biased region" description="Polar residues" evidence="1">
    <location>
        <begin position="1"/>
        <end position="18"/>
    </location>
</feature>
<feature type="region of interest" description="Disordered" evidence="1">
    <location>
        <begin position="1"/>
        <end position="41"/>
    </location>
</feature>
<feature type="region of interest" description="Disordered" evidence="1">
    <location>
        <begin position="54"/>
        <end position="206"/>
    </location>
</feature>
<feature type="compositionally biased region" description="Polar residues" evidence="1">
    <location>
        <begin position="102"/>
        <end position="114"/>
    </location>
</feature>